<sequence>MILKNLGTIQCWRLQPHPYYGLTETVAQTLGPKKSRFHRHQRLQLIYAHQNFQAQHQQPNTLPYAQRYYKESPTAVSDGEEALETMDQLQAELDRAQMENDIQVRASCLKRMQELNRLHGVLPSSMFLRGLHCESKHPITGGGFSDIWVGRLEGRRVCVKVLRFFLQSTDKEGLLKSLSKEVLIWRQLKHPNILPFLGVDKTLFPPSFSIVSPWMDNGDLISYFRKSSLHPSAKLDYIVQIAEGLVYLHELNPPVVHGDLKGANILISDDQVCCLADFGLSILDTQSNNPTHTSTVQGSLRWLAPEYINPSNKPTQMGLTPRDIYAFGCTVFEVNFPLTYVIAPSDGFPVDQLITEQPPFAHHNQDISVAIDVLNGVRPVPPPDIQLSNQVLFGSMQTIFSPCWSEESKARPSARAFQQYGFTPMSHLSHGSDQFPAHRALQRLHASTERQASLPGRIGASGRAGSGLRLSPRSDFARVASFHGNPRDLTPAAGARAPPSPTPYNTRFNASSATVDQSAPSIHGLPTISAPDNDNNRNWYTANAKGGTGTAFGSTGAAPTLTHLPLGPGHVPHPGGSASSDIIRPFPQMQTMAMAQIQPGQIYSGTRIQPFAPESPSHLSPGDGPSGSSTHADVESNLGFSFEEYGLSQSSTEAPDSVKGPPETDHVMFSALSSFVETEEATVSLDFEVEAKVAEQDRSSLYPRLLREEDSLSSLLLPPSQLIPFEPTRRKRLWDADEPSLPQFEGRRDNDGDSIGHSFKKPRMEPSRKGQERLPDSPREHHRDEERSWTSSESSAMGGLPLFTIQSLPLDSPSKMPVMNGLGVYINEGLAPQLEVVGGPFSNAPQKGSQKLYPFSDEEQDEASLQSGTEAGRLIPPGSDVAADVSSPLPRVGLESDGTGHGRKKPERQYTRNSLAKNAGYRSDGREEPSSPAVSPSSHRPTRWGLSHSRSGRFKSIMSESAVAYIEEGRGNRMYVSDRTLDRAAEEVARGYPFGILGSRVETNLRHDKLKGEGLRWDDPVLRYALDGYHERQIRRFQW</sequence>
<dbReference type="GO" id="GO:0004674">
    <property type="term" value="F:protein serine/threonine kinase activity"/>
    <property type="evidence" value="ECO:0007669"/>
    <property type="project" value="TreeGrafter"/>
</dbReference>
<reference evidence="4 5" key="1">
    <citation type="journal article" date="2020" name="ISME J.">
        <title>Uncovering the hidden diversity of litter-decomposition mechanisms in mushroom-forming fungi.</title>
        <authorList>
            <person name="Floudas D."/>
            <person name="Bentzer J."/>
            <person name="Ahren D."/>
            <person name="Johansson T."/>
            <person name="Persson P."/>
            <person name="Tunlid A."/>
        </authorList>
    </citation>
    <scope>NUCLEOTIDE SEQUENCE [LARGE SCALE GENOMIC DNA]</scope>
    <source>
        <strain evidence="4 5">CBS 406.79</strain>
    </source>
</reference>
<dbReference type="InterPro" id="IPR011009">
    <property type="entry name" value="Kinase-like_dom_sf"/>
</dbReference>
<dbReference type="OrthoDB" id="346907at2759"/>
<dbReference type="Proteomes" id="UP000518752">
    <property type="component" value="Unassembled WGS sequence"/>
</dbReference>
<feature type="coiled-coil region" evidence="1">
    <location>
        <begin position="79"/>
        <end position="106"/>
    </location>
</feature>
<name>A0A8H5HLC3_9AGAR</name>
<dbReference type="InterPro" id="IPR000719">
    <property type="entry name" value="Prot_kinase_dom"/>
</dbReference>
<dbReference type="InterPro" id="IPR001245">
    <property type="entry name" value="Ser-Thr/Tyr_kinase_cat_dom"/>
</dbReference>
<feature type="compositionally biased region" description="Low complexity" evidence="2">
    <location>
        <begin position="455"/>
        <end position="474"/>
    </location>
</feature>
<dbReference type="SUPFAM" id="SSF56112">
    <property type="entry name" value="Protein kinase-like (PK-like)"/>
    <property type="match status" value="1"/>
</dbReference>
<feature type="compositionally biased region" description="Basic and acidic residues" evidence="2">
    <location>
        <begin position="762"/>
        <end position="788"/>
    </location>
</feature>
<dbReference type="Gene3D" id="1.10.510.10">
    <property type="entry name" value="Transferase(Phosphotransferase) domain 1"/>
    <property type="match status" value="1"/>
</dbReference>
<organism evidence="4 5">
    <name type="scientific">Collybiopsis confluens</name>
    <dbReference type="NCBI Taxonomy" id="2823264"/>
    <lineage>
        <taxon>Eukaryota</taxon>
        <taxon>Fungi</taxon>
        <taxon>Dikarya</taxon>
        <taxon>Basidiomycota</taxon>
        <taxon>Agaricomycotina</taxon>
        <taxon>Agaricomycetes</taxon>
        <taxon>Agaricomycetidae</taxon>
        <taxon>Agaricales</taxon>
        <taxon>Marasmiineae</taxon>
        <taxon>Omphalotaceae</taxon>
        <taxon>Collybiopsis</taxon>
    </lineage>
</organism>
<dbReference type="PANTHER" id="PTHR44329">
    <property type="entry name" value="SERINE/THREONINE-PROTEIN KINASE TNNI3K-RELATED"/>
    <property type="match status" value="1"/>
</dbReference>
<comment type="caution">
    <text evidence="4">The sequence shown here is derived from an EMBL/GenBank/DDBJ whole genome shotgun (WGS) entry which is preliminary data.</text>
</comment>
<dbReference type="Pfam" id="PF07714">
    <property type="entry name" value="PK_Tyr_Ser-Thr"/>
    <property type="match status" value="1"/>
</dbReference>
<feature type="region of interest" description="Disordered" evidence="2">
    <location>
        <begin position="444"/>
        <end position="511"/>
    </location>
</feature>
<feature type="domain" description="Protein kinase" evidence="3">
    <location>
        <begin position="133"/>
        <end position="423"/>
    </location>
</feature>
<evidence type="ECO:0000313" key="5">
    <source>
        <dbReference type="Proteomes" id="UP000518752"/>
    </source>
</evidence>
<dbReference type="PROSITE" id="PS00108">
    <property type="entry name" value="PROTEIN_KINASE_ST"/>
    <property type="match status" value="1"/>
</dbReference>
<feature type="region of interest" description="Disordered" evidence="2">
    <location>
        <begin position="841"/>
        <end position="949"/>
    </location>
</feature>
<evidence type="ECO:0000256" key="2">
    <source>
        <dbReference type="SAM" id="MobiDB-lite"/>
    </source>
</evidence>
<dbReference type="InterPro" id="IPR051681">
    <property type="entry name" value="Ser/Thr_Kinases-Pseudokinases"/>
</dbReference>
<evidence type="ECO:0000256" key="1">
    <source>
        <dbReference type="SAM" id="Coils"/>
    </source>
</evidence>
<feature type="region of interest" description="Disordered" evidence="2">
    <location>
        <begin position="606"/>
        <end position="634"/>
    </location>
</feature>
<dbReference type="PROSITE" id="PS50011">
    <property type="entry name" value="PROTEIN_KINASE_DOM"/>
    <property type="match status" value="1"/>
</dbReference>
<keyword evidence="1" id="KW-0175">Coiled coil</keyword>
<protein>
    <recommendedName>
        <fullName evidence="3">Protein kinase domain-containing protein</fullName>
    </recommendedName>
</protein>
<keyword evidence="5" id="KW-1185">Reference proteome</keyword>
<dbReference type="GO" id="GO:0005524">
    <property type="term" value="F:ATP binding"/>
    <property type="evidence" value="ECO:0007669"/>
    <property type="project" value="InterPro"/>
</dbReference>
<feature type="region of interest" description="Disordered" evidence="2">
    <location>
        <begin position="734"/>
        <end position="796"/>
    </location>
</feature>
<evidence type="ECO:0000259" key="3">
    <source>
        <dbReference type="PROSITE" id="PS50011"/>
    </source>
</evidence>
<accession>A0A8H5HLC3</accession>
<dbReference type="AlphaFoldDB" id="A0A8H5HLC3"/>
<dbReference type="EMBL" id="JAACJN010000039">
    <property type="protein sequence ID" value="KAF5385606.1"/>
    <property type="molecule type" value="Genomic_DNA"/>
</dbReference>
<proteinExistence type="predicted"/>
<dbReference type="SMART" id="SM00220">
    <property type="entry name" value="S_TKc"/>
    <property type="match status" value="1"/>
</dbReference>
<dbReference type="InterPro" id="IPR008271">
    <property type="entry name" value="Ser/Thr_kinase_AS"/>
</dbReference>
<gene>
    <name evidence="4" type="ORF">D9757_006780</name>
</gene>
<evidence type="ECO:0000313" key="4">
    <source>
        <dbReference type="EMBL" id="KAF5385606.1"/>
    </source>
</evidence>